<reference evidence="1 2" key="1">
    <citation type="journal article" date="2020" name="Harmful Algae">
        <title>Molecular and morphological characterization of a novel dihydroanatoxin-a producing Microcoleus species (cyanobacteria) from the Russian River, California, USA.</title>
        <authorList>
            <person name="Conklin K.Y."/>
            <person name="Stancheva R."/>
            <person name="Otten T.G."/>
            <person name="Fadness R."/>
            <person name="Boyer G.L."/>
            <person name="Read B."/>
            <person name="Zhang X."/>
            <person name="Sheath R.G."/>
        </authorList>
    </citation>
    <scope>NUCLEOTIDE SEQUENCE [LARGE SCALE GENOMIC DNA]</scope>
    <source>
        <strain evidence="1 2">PTRS2</strain>
    </source>
</reference>
<protein>
    <submittedName>
        <fullName evidence="1">Uncharacterized protein</fullName>
    </submittedName>
</protein>
<name>A0ABU8YX97_9CYAN</name>
<proteinExistence type="predicted"/>
<gene>
    <name evidence="1" type="ORF">WMG39_29835</name>
</gene>
<sequence>MIANLPLKLPHLPNSLPSEGSVRIELVNGLLIFSASIQTQERIQTLTAQQQASNLTSEEQTELDGYREFISYLNLVNETMKNTFLYPLRGTVIDYDEPFEPAISLEDWEVLQ</sequence>
<keyword evidence="2" id="KW-1185">Reference proteome</keyword>
<evidence type="ECO:0000313" key="1">
    <source>
        <dbReference type="EMBL" id="MEK0189014.1"/>
    </source>
</evidence>
<accession>A0ABU8YX97</accession>
<comment type="caution">
    <text evidence="1">The sequence shown here is derived from an EMBL/GenBank/DDBJ whole genome shotgun (WGS) entry which is preliminary data.</text>
</comment>
<dbReference type="Proteomes" id="UP001384579">
    <property type="component" value="Unassembled WGS sequence"/>
</dbReference>
<organism evidence="1 2">
    <name type="scientific">Microcoleus anatoxicus PTRS2</name>
    <dbReference type="NCBI Taxonomy" id="2705321"/>
    <lineage>
        <taxon>Bacteria</taxon>
        <taxon>Bacillati</taxon>
        <taxon>Cyanobacteriota</taxon>
        <taxon>Cyanophyceae</taxon>
        <taxon>Oscillatoriophycideae</taxon>
        <taxon>Oscillatoriales</taxon>
        <taxon>Microcoleaceae</taxon>
        <taxon>Microcoleus</taxon>
        <taxon>Microcoleus anatoxicus</taxon>
    </lineage>
</organism>
<evidence type="ECO:0000313" key="2">
    <source>
        <dbReference type="Proteomes" id="UP001384579"/>
    </source>
</evidence>
<dbReference type="RefSeq" id="WP_340519780.1">
    <property type="nucleotide sequence ID" value="NZ_JBBLXS010000885.1"/>
</dbReference>
<dbReference type="EMBL" id="JBBLXS010000885">
    <property type="protein sequence ID" value="MEK0189014.1"/>
    <property type="molecule type" value="Genomic_DNA"/>
</dbReference>